<evidence type="ECO:0000313" key="6">
    <source>
        <dbReference type="Proteomes" id="UP000583556"/>
    </source>
</evidence>
<comment type="similarity">
    <text evidence="1">Belongs to the short-chain dehydrogenases/reductases (SDR) family.</text>
</comment>
<organism evidence="5 6">
    <name type="scientific">Novosphingobium olei</name>
    <dbReference type="NCBI Taxonomy" id="2728851"/>
    <lineage>
        <taxon>Bacteria</taxon>
        <taxon>Pseudomonadati</taxon>
        <taxon>Pseudomonadota</taxon>
        <taxon>Alphaproteobacteria</taxon>
        <taxon>Sphingomonadales</taxon>
        <taxon>Sphingomonadaceae</taxon>
        <taxon>Novosphingobium</taxon>
    </lineage>
</organism>
<dbReference type="PANTHER" id="PTHR24321">
    <property type="entry name" value="DEHYDROGENASES, SHORT CHAIN"/>
    <property type="match status" value="1"/>
</dbReference>
<dbReference type="EMBL" id="JABBGM010000001">
    <property type="protein sequence ID" value="NML92683.1"/>
    <property type="molecule type" value="Genomic_DNA"/>
</dbReference>
<proteinExistence type="inferred from homology"/>
<dbReference type="GO" id="GO:0016491">
    <property type="term" value="F:oxidoreductase activity"/>
    <property type="evidence" value="ECO:0007669"/>
    <property type="project" value="UniProtKB-KW"/>
</dbReference>
<dbReference type="InterPro" id="IPR057326">
    <property type="entry name" value="KR_dom"/>
</dbReference>
<dbReference type="InterPro" id="IPR002347">
    <property type="entry name" value="SDR_fam"/>
</dbReference>
<reference evidence="5 6" key="1">
    <citation type="submission" date="2020-04" db="EMBL/GenBank/DDBJ databases">
        <title>Novosphingobium sp. TW-4 isolated from soil.</title>
        <authorList>
            <person name="Dahal R.H."/>
            <person name="Chaudhary D.K."/>
        </authorList>
    </citation>
    <scope>NUCLEOTIDE SEQUENCE [LARGE SCALE GENOMIC DNA]</scope>
    <source>
        <strain evidence="5 6">TW-4</strain>
    </source>
</reference>
<dbReference type="RefSeq" id="WP_206069330.1">
    <property type="nucleotide sequence ID" value="NZ_JABBGM010000001.1"/>
</dbReference>
<feature type="domain" description="Ketoreductase" evidence="4">
    <location>
        <begin position="8"/>
        <end position="174"/>
    </location>
</feature>
<dbReference type="SMART" id="SM00822">
    <property type="entry name" value="PKS_KR"/>
    <property type="match status" value="1"/>
</dbReference>
<sequence length="297" mass="31266">MMKDFSGKVVVVTGGASGIGYALAEGALDRGAKVVISDIREDTLAEAVATLSAKGEVLGVKGDVAKYEDVEALAQAAVDRFGKVNVLFNNAGVFAAGVTWEVSLEQYDWVIGVNQRSVIHGIKAFVPRMIAQGDECHVVTVSSGAGITVNPGFCSYSMTKHAVLALNEALWLDLQTQGVPNVGVTVVMPGVVQSKIMFPEKTSGALEGEVAQRLSNPVLAAVEASMRDAVDNGLPRAELVRMVYDAIGNGDLYVLPNFTDEGSQAIAQGIALGRATAQNWYPNLIAPLLESMKEAAQ</sequence>
<evidence type="ECO:0000256" key="2">
    <source>
        <dbReference type="ARBA" id="ARBA00023002"/>
    </source>
</evidence>
<dbReference type="SUPFAM" id="SSF51735">
    <property type="entry name" value="NAD(P)-binding Rossmann-fold domains"/>
    <property type="match status" value="1"/>
</dbReference>
<dbReference type="Proteomes" id="UP000583556">
    <property type="component" value="Unassembled WGS sequence"/>
</dbReference>
<dbReference type="Gene3D" id="3.40.50.720">
    <property type="entry name" value="NAD(P)-binding Rossmann-like Domain"/>
    <property type="match status" value="1"/>
</dbReference>
<evidence type="ECO:0000259" key="4">
    <source>
        <dbReference type="SMART" id="SM00822"/>
    </source>
</evidence>
<dbReference type="AlphaFoldDB" id="A0A7Y0BM24"/>
<dbReference type="CDD" id="cd05233">
    <property type="entry name" value="SDR_c"/>
    <property type="match status" value="1"/>
</dbReference>
<dbReference type="InterPro" id="IPR036291">
    <property type="entry name" value="NAD(P)-bd_dom_sf"/>
</dbReference>
<dbReference type="PRINTS" id="PR00081">
    <property type="entry name" value="GDHRDH"/>
</dbReference>
<dbReference type="PANTHER" id="PTHR24321:SF8">
    <property type="entry name" value="ESTRADIOL 17-BETA-DEHYDROGENASE 8-RELATED"/>
    <property type="match status" value="1"/>
</dbReference>
<keyword evidence="6" id="KW-1185">Reference proteome</keyword>
<evidence type="ECO:0000256" key="1">
    <source>
        <dbReference type="ARBA" id="ARBA00006484"/>
    </source>
</evidence>
<evidence type="ECO:0000256" key="3">
    <source>
        <dbReference type="ARBA" id="ARBA00023027"/>
    </source>
</evidence>
<keyword evidence="2" id="KW-0560">Oxidoreductase</keyword>
<evidence type="ECO:0000313" key="5">
    <source>
        <dbReference type="EMBL" id="NML92683.1"/>
    </source>
</evidence>
<keyword evidence="3" id="KW-0520">NAD</keyword>
<accession>A0A7Y0BM24</accession>
<comment type="caution">
    <text evidence="5">The sequence shown here is derived from an EMBL/GenBank/DDBJ whole genome shotgun (WGS) entry which is preliminary data.</text>
</comment>
<gene>
    <name evidence="5" type="ORF">HHL27_03220</name>
</gene>
<protein>
    <submittedName>
        <fullName evidence="5">SDR family NAD(P)-dependent oxidoreductase</fullName>
    </submittedName>
</protein>
<name>A0A7Y0BM24_9SPHN</name>
<dbReference type="Pfam" id="PF00106">
    <property type="entry name" value="adh_short"/>
    <property type="match status" value="1"/>
</dbReference>